<organism evidence="8 9">
    <name type="scientific">Flagellimonas ochracea</name>
    <dbReference type="NCBI Taxonomy" id="2696472"/>
    <lineage>
        <taxon>Bacteria</taxon>
        <taxon>Pseudomonadati</taxon>
        <taxon>Bacteroidota</taxon>
        <taxon>Flavobacteriia</taxon>
        <taxon>Flavobacteriales</taxon>
        <taxon>Flavobacteriaceae</taxon>
        <taxon>Flagellimonas</taxon>
    </lineage>
</organism>
<dbReference type="InterPro" id="IPR013324">
    <property type="entry name" value="RNA_pol_sigma_r3/r4-like"/>
</dbReference>
<dbReference type="CDD" id="cd06171">
    <property type="entry name" value="Sigma70_r4"/>
    <property type="match status" value="1"/>
</dbReference>
<keyword evidence="9" id="KW-1185">Reference proteome</keyword>
<protein>
    <submittedName>
        <fullName evidence="8">RNA polymerase sigma-70 factor</fullName>
    </submittedName>
</protein>
<dbReference type="InterPro" id="IPR007627">
    <property type="entry name" value="RNA_pol_sigma70_r2"/>
</dbReference>
<dbReference type="Proteomes" id="UP000667650">
    <property type="component" value="Unassembled WGS sequence"/>
</dbReference>
<dbReference type="InterPro" id="IPR014284">
    <property type="entry name" value="RNA_pol_sigma-70_dom"/>
</dbReference>
<keyword evidence="5" id="KW-0472">Membrane</keyword>
<dbReference type="Pfam" id="PF04542">
    <property type="entry name" value="Sigma70_r2"/>
    <property type="match status" value="1"/>
</dbReference>
<evidence type="ECO:0000259" key="7">
    <source>
        <dbReference type="Pfam" id="PF08281"/>
    </source>
</evidence>
<dbReference type="RefSeq" id="WP_166522852.1">
    <property type="nucleotide sequence ID" value="NZ_JAAABI010000002.1"/>
</dbReference>
<keyword evidence="2" id="KW-0805">Transcription regulation</keyword>
<dbReference type="PANTHER" id="PTHR43133:SF46">
    <property type="entry name" value="RNA POLYMERASE SIGMA-70 FACTOR ECF SUBFAMILY"/>
    <property type="match status" value="1"/>
</dbReference>
<evidence type="ECO:0000313" key="8">
    <source>
        <dbReference type="EMBL" id="NAY91427.1"/>
    </source>
</evidence>
<dbReference type="InterPro" id="IPR014327">
    <property type="entry name" value="RNA_pol_sigma70_bacteroid"/>
</dbReference>
<gene>
    <name evidence="8" type="ORF">GTQ34_05800</name>
</gene>
<dbReference type="Gene3D" id="1.10.1740.10">
    <property type="match status" value="1"/>
</dbReference>
<dbReference type="SUPFAM" id="SSF88659">
    <property type="entry name" value="Sigma3 and sigma4 domains of RNA polymerase sigma factors"/>
    <property type="match status" value="1"/>
</dbReference>
<evidence type="ECO:0000256" key="1">
    <source>
        <dbReference type="ARBA" id="ARBA00010641"/>
    </source>
</evidence>
<dbReference type="AlphaFoldDB" id="A0A964TAS9"/>
<dbReference type="InterPro" id="IPR013325">
    <property type="entry name" value="RNA_pol_sigma_r2"/>
</dbReference>
<reference evidence="8" key="1">
    <citation type="submission" date="2020-01" db="EMBL/GenBank/DDBJ databases">
        <title>Muricauda ochracea sp. nov., isolated from a tidal flat of Garorim bay in Korea.</title>
        <authorList>
            <person name="Kim D."/>
            <person name="Yoo Y."/>
            <person name="Kim J.-J."/>
        </authorList>
    </citation>
    <scope>NUCLEOTIDE SEQUENCE</scope>
    <source>
        <strain evidence="8">JGD-17</strain>
    </source>
</reference>
<comment type="caution">
    <text evidence="8">The sequence shown here is derived from an EMBL/GenBank/DDBJ whole genome shotgun (WGS) entry which is preliminary data.</text>
</comment>
<evidence type="ECO:0000256" key="5">
    <source>
        <dbReference type="SAM" id="Phobius"/>
    </source>
</evidence>
<dbReference type="NCBIfam" id="TIGR02937">
    <property type="entry name" value="sigma70-ECF"/>
    <property type="match status" value="1"/>
</dbReference>
<dbReference type="EMBL" id="JAAABI010000002">
    <property type="protein sequence ID" value="NAY91427.1"/>
    <property type="molecule type" value="Genomic_DNA"/>
</dbReference>
<evidence type="ECO:0000313" key="9">
    <source>
        <dbReference type="Proteomes" id="UP000667650"/>
    </source>
</evidence>
<dbReference type="GO" id="GO:0006352">
    <property type="term" value="P:DNA-templated transcription initiation"/>
    <property type="evidence" value="ECO:0007669"/>
    <property type="project" value="InterPro"/>
</dbReference>
<dbReference type="GO" id="GO:0016987">
    <property type="term" value="F:sigma factor activity"/>
    <property type="evidence" value="ECO:0007669"/>
    <property type="project" value="UniProtKB-KW"/>
</dbReference>
<keyword evidence="5" id="KW-1133">Transmembrane helix</keyword>
<feature type="domain" description="RNA polymerase sigma-70 region 2" evidence="6">
    <location>
        <begin position="34"/>
        <end position="100"/>
    </location>
</feature>
<sequence length="211" mass="24837">MLGDIGMENKETHSEKALIAQVAKGNELAFKQVFDQYRAIVYTLALRMLKSRTLAEEMVQEVFIKIWEKREGLDQVDNFKGYLYRIAKNRVFDEFKRIAREAISDEVPDENRLASSNNTDYPIRKEQLDSLLEQTLDKLPEQQQYIFKLSREEGLTYREIAEIVNLSPFTVKTHMKNTLAFLRNHMSGYMEFYMLLVLCSLPSTFMVYFFI</sequence>
<dbReference type="GO" id="GO:0003677">
    <property type="term" value="F:DNA binding"/>
    <property type="evidence" value="ECO:0007669"/>
    <property type="project" value="InterPro"/>
</dbReference>
<comment type="similarity">
    <text evidence="1">Belongs to the sigma-70 factor family. ECF subfamily.</text>
</comment>
<dbReference type="InterPro" id="IPR039425">
    <property type="entry name" value="RNA_pol_sigma-70-like"/>
</dbReference>
<dbReference type="Gene3D" id="1.10.10.10">
    <property type="entry name" value="Winged helix-like DNA-binding domain superfamily/Winged helix DNA-binding domain"/>
    <property type="match status" value="1"/>
</dbReference>
<keyword evidence="5" id="KW-0812">Transmembrane</keyword>
<evidence type="ECO:0000256" key="3">
    <source>
        <dbReference type="ARBA" id="ARBA00023082"/>
    </source>
</evidence>
<evidence type="ECO:0000259" key="6">
    <source>
        <dbReference type="Pfam" id="PF04542"/>
    </source>
</evidence>
<feature type="transmembrane region" description="Helical" evidence="5">
    <location>
        <begin position="192"/>
        <end position="210"/>
    </location>
</feature>
<evidence type="ECO:0000256" key="2">
    <source>
        <dbReference type="ARBA" id="ARBA00023015"/>
    </source>
</evidence>
<dbReference type="NCBIfam" id="TIGR02985">
    <property type="entry name" value="Sig70_bacteroi1"/>
    <property type="match status" value="1"/>
</dbReference>
<dbReference type="Pfam" id="PF08281">
    <property type="entry name" value="Sigma70_r4_2"/>
    <property type="match status" value="1"/>
</dbReference>
<proteinExistence type="inferred from homology"/>
<feature type="domain" description="RNA polymerase sigma factor 70 region 4 type 2" evidence="7">
    <location>
        <begin position="131"/>
        <end position="180"/>
    </location>
</feature>
<dbReference type="InterPro" id="IPR013249">
    <property type="entry name" value="RNA_pol_sigma70_r4_t2"/>
</dbReference>
<keyword evidence="3" id="KW-0731">Sigma factor</keyword>
<dbReference type="PANTHER" id="PTHR43133">
    <property type="entry name" value="RNA POLYMERASE ECF-TYPE SIGMA FACTO"/>
    <property type="match status" value="1"/>
</dbReference>
<keyword evidence="4" id="KW-0804">Transcription</keyword>
<evidence type="ECO:0000256" key="4">
    <source>
        <dbReference type="ARBA" id="ARBA00023163"/>
    </source>
</evidence>
<dbReference type="InterPro" id="IPR036388">
    <property type="entry name" value="WH-like_DNA-bd_sf"/>
</dbReference>
<accession>A0A964TAS9</accession>
<dbReference type="SUPFAM" id="SSF88946">
    <property type="entry name" value="Sigma2 domain of RNA polymerase sigma factors"/>
    <property type="match status" value="1"/>
</dbReference>
<name>A0A964TAS9_9FLAO</name>